<feature type="transmembrane region" description="Helical" evidence="6">
    <location>
        <begin position="6"/>
        <end position="38"/>
    </location>
</feature>
<dbReference type="Pfam" id="PF13567">
    <property type="entry name" value="DUF4131"/>
    <property type="match status" value="1"/>
</dbReference>
<keyword evidence="2" id="KW-1003">Cell membrane</keyword>
<dbReference type="PANTHER" id="PTHR30619">
    <property type="entry name" value="DNA INTERNALIZATION/COMPETENCE PROTEIN COMEC/REC2"/>
    <property type="match status" value="1"/>
</dbReference>
<feature type="transmembrane region" description="Helical" evidence="6">
    <location>
        <begin position="381"/>
        <end position="403"/>
    </location>
</feature>
<keyword evidence="10" id="KW-1185">Reference proteome</keyword>
<feature type="transmembrane region" description="Helical" evidence="6">
    <location>
        <begin position="321"/>
        <end position="339"/>
    </location>
</feature>
<evidence type="ECO:0000259" key="7">
    <source>
        <dbReference type="Pfam" id="PF03772"/>
    </source>
</evidence>
<evidence type="ECO:0000256" key="4">
    <source>
        <dbReference type="ARBA" id="ARBA00022989"/>
    </source>
</evidence>
<feature type="transmembrane region" description="Helical" evidence="6">
    <location>
        <begin position="501"/>
        <end position="521"/>
    </location>
</feature>
<feature type="transmembrane region" description="Helical" evidence="6">
    <location>
        <begin position="50"/>
        <end position="70"/>
    </location>
</feature>
<evidence type="ECO:0000256" key="5">
    <source>
        <dbReference type="ARBA" id="ARBA00023136"/>
    </source>
</evidence>
<comment type="subcellular location">
    <subcellularLocation>
        <location evidence="1">Cell membrane</location>
        <topology evidence="1">Multi-pass membrane protein</topology>
    </subcellularLocation>
</comment>
<proteinExistence type="predicted"/>
<dbReference type="NCBIfam" id="TIGR00360">
    <property type="entry name" value="ComEC_N-term"/>
    <property type="match status" value="1"/>
</dbReference>
<accession>A0A563DFW0</accession>
<feature type="transmembrane region" description="Helical" evidence="6">
    <location>
        <begin position="415"/>
        <end position="437"/>
    </location>
</feature>
<feature type="domain" description="DUF4131" evidence="8">
    <location>
        <begin position="27"/>
        <end position="186"/>
    </location>
</feature>
<evidence type="ECO:0000256" key="2">
    <source>
        <dbReference type="ARBA" id="ARBA00022475"/>
    </source>
</evidence>
<dbReference type="Pfam" id="PF03772">
    <property type="entry name" value="Competence"/>
    <property type="match status" value="1"/>
</dbReference>
<keyword evidence="3 6" id="KW-0812">Transmembrane</keyword>
<feature type="transmembrane region" description="Helical" evidence="6">
    <location>
        <begin position="282"/>
        <end position="315"/>
    </location>
</feature>
<name>A0A563DFW0_9FLAO</name>
<dbReference type="OrthoDB" id="9761531at2"/>
<comment type="caution">
    <text evidence="9">The sequence shown here is derived from an EMBL/GenBank/DDBJ whole genome shotgun (WGS) entry which is preliminary data.</text>
</comment>
<evidence type="ECO:0000256" key="3">
    <source>
        <dbReference type="ARBA" id="ARBA00022692"/>
    </source>
</evidence>
<reference evidence="9 10" key="1">
    <citation type="submission" date="2019-02" db="EMBL/GenBank/DDBJ databases">
        <title>Apibacter muscae sp. nov.: a novel member of the house fly microbiota.</title>
        <authorList>
            <person name="Park R."/>
        </authorList>
    </citation>
    <scope>NUCLEOTIDE SEQUENCE [LARGE SCALE GENOMIC DNA]</scope>
    <source>
        <strain evidence="9 10">AL1</strain>
    </source>
</reference>
<feature type="transmembrane region" description="Helical" evidence="6">
    <location>
        <begin position="476"/>
        <end position="495"/>
    </location>
</feature>
<evidence type="ECO:0000313" key="10">
    <source>
        <dbReference type="Proteomes" id="UP000319499"/>
    </source>
</evidence>
<feature type="transmembrane region" description="Helical" evidence="6">
    <location>
        <begin position="443"/>
        <end position="464"/>
    </location>
</feature>
<organism evidence="9 10">
    <name type="scientific">Apibacter muscae</name>
    <dbReference type="NCBI Taxonomy" id="2509004"/>
    <lineage>
        <taxon>Bacteria</taxon>
        <taxon>Pseudomonadati</taxon>
        <taxon>Bacteroidota</taxon>
        <taxon>Flavobacteriia</taxon>
        <taxon>Flavobacteriales</taxon>
        <taxon>Weeksellaceae</taxon>
        <taxon>Apibacter</taxon>
    </lineage>
</organism>
<dbReference type="RefSeq" id="WP_146292035.1">
    <property type="nucleotide sequence ID" value="NZ_SELH01000016.1"/>
</dbReference>
<feature type="domain" description="ComEC/Rec2-related protein" evidence="7">
    <location>
        <begin position="228"/>
        <end position="486"/>
    </location>
</feature>
<dbReference type="GO" id="GO:0005886">
    <property type="term" value="C:plasma membrane"/>
    <property type="evidence" value="ECO:0007669"/>
    <property type="project" value="UniProtKB-SubCell"/>
</dbReference>
<evidence type="ECO:0000259" key="8">
    <source>
        <dbReference type="Pfam" id="PF13567"/>
    </source>
</evidence>
<evidence type="ECO:0000256" key="6">
    <source>
        <dbReference type="SAM" id="Phobius"/>
    </source>
</evidence>
<sequence length="667" mass="77402">MDKNPYIFYLLFLIIGIFLGDFLLFNFYFLISILGILFTTLFFIRKNIKLRITFSILLFIFWTVLGTTLVKINSFLPLHHYIHFKEDNAIQFISVTVKEQGNSNSKSRKYVAEVNQIANKDKFYSTCGDVLLLVDKEKFNSVLTLGNQYDLLVELKDPIKPLNPHQFNYSQYLQQQYILQMADVKKILSITPHQSILYKIKNLNQRVVEKINHSNLSKESKEFLKAYLLGDRFEMDKNTLEAYSQSGIMHLIAISGMHIAFIFSIIFSVFHLCLGRKRRTLVIIISLFFVWLFAILVGLSSSVFRACLMISLFYIFELLKRISNIYHSIALSAIVILLINPYEVYSIGFQLSYCAVFFLCWLAKPLSLILKTNYKGFNQWIINPLSVTLAAQLGTLPWVIFYFHQFSLLSIPFNFIIIPYSFIITYASIVELLFLYLPNDFHSYSAFIYDFLIKLLVNSTSWISSQNTFMYKNIPLGLVEALFLTFSCVSIRYIFKSPYKLKYFFPFLLSLIAFQITRLSLKIKNDYKKQVIVFHHTKTLVGLRNGNQLLILKDSTLNLADIQKHILIPYEAGERISNTEYRNFYLDRDYFWEGKIIKALNYKQLSTLNTNKTTIIVSSFEPSIKKSNSHSIIISDSQATKSNDLGVPSKENVWITSKQGAYITSLP</sequence>
<keyword evidence="4 6" id="KW-1133">Transmembrane helix</keyword>
<dbReference type="PANTHER" id="PTHR30619:SF1">
    <property type="entry name" value="RECOMBINATION PROTEIN 2"/>
    <property type="match status" value="1"/>
</dbReference>
<feature type="transmembrane region" description="Helical" evidence="6">
    <location>
        <begin position="351"/>
        <end position="369"/>
    </location>
</feature>
<feature type="transmembrane region" description="Helical" evidence="6">
    <location>
        <begin position="248"/>
        <end position="270"/>
    </location>
</feature>
<dbReference type="InterPro" id="IPR052159">
    <property type="entry name" value="Competence_DNA_uptake"/>
</dbReference>
<evidence type="ECO:0000256" key="1">
    <source>
        <dbReference type="ARBA" id="ARBA00004651"/>
    </source>
</evidence>
<dbReference type="EMBL" id="SELH01000016">
    <property type="protein sequence ID" value="TWP28987.1"/>
    <property type="molecule type" value="Genomic_DNA"/>
</dbReference>
<dbReference type="Proteomes" id="UP000319499">
    <property type="component" value="Unassembled WGS sequence"/>
</dbReference>
<protein>
    <submittedName>
        <fullName evidence="9">ComEC family competence protein</fullName>
    </submittedName>
</protein>
<dbReference type="AlphaFoldDB" id="A0A563DFW0"/>
<gene>
    <name evidence="9" type="ORF">ETU09_03890</name>
</gene>
<evidence type="ECO:0000313" key="9">
    <source>
        <dbReference type="EMBL" id="TWP28987.1"/>
    </source>
</evidence>
<dbReference type="InterPro" id="IPR004477">
    <property type="entry name" value="ComEC_N"/>
</dbReference>
<dbReference type="InterPro" id="IPR025405">
    <property type="entry name" value="DUF4131"/>
</dbReference>
<keyword evidence="5 6" id="KW-0472">Membrane</keyword>